<dbReference type="PROSITE" id="PS50987">
    <property type="entry name" value="HTH_ARSR_2"/>
    <property type="match status" value="1"/>
</dbReference>
<reference evidence="2 3" key="1">
    <citation type="submission" date="2018-05" db="EMBL/GenBank/DDBJ databases">
        <title>Genomic Encyclopedia of Type Strains, Phase IV (KMG-IV): sequencing the most valuable type-strain genomes for metagenomic binning, comparative biology and taxonomic classification.</title>
        <authorList>
            <person name="Goeker M."/>
        </authorList>
    </citation>
    <scope>NUCLEOTIDE SEQUENCE [LARGE SCALE GENOMIC DNA]</scope>
    <source>
        <strain evidence="2 3">DSM 2626</strain>
    </source>
</reference>
<comment type="caution">
    <text evidence="2">The sequence shown here is derived from an EMBL/GenBank/DDBJ whole genome shotgun (WGS) entry which is preliminary data.</text>
</comment>
<dbReference type="CDD" id="cd00090">
    <property type="entry name" value="HTH_ARSR"/>
    <property type="match status" value="1"/>
</dbReference>
<dbReference type="InterPro" id="IPR036390">
    <property type="entry name" value="WH_DNA-bd_sf"/>
</dbReference>
<accession>A0A8E3B3H8</accession>
<dbReference type="Proteomes" id="UP000245631">
    <property type="component" value="Unassembled WGS sequence"/>
</dbReference>
<dbReference type="Pfam" id="PF13847">
    <property type="entry name" value="Methyltransf_31"/>
    <property type="match status" value="1"/>
</dbReference>
<dbReference type="InterPro" id="IPR036388">
    <property type="entry name" value="WH-like_DNA-bd_sf"/>
</dbReference>
<dbReference type="InterPro" id="IPR025714">
    <property type="entry name" value="Methyltranfer_dom"/>
</dbReference>
<dbReference type="Pfam" id="PF01022">
    <property type="entry name" value="HTH_5"/>
    <property type="match status" value="1"/>
</dbReference>
<dbReference type="Gene3D" id="1.10.10.10">
    <property type="entry name" value="Winged helix-like DNA-binding domain superfamily/Winged helix DNA-binding domain"/>
    <property type="match status" value="1"/>
</dbReference>
<dbReference type="SMART" id="SM00418">
    <property type="entry name" value="HTH_ARSR"/>
    <property type="match status" value="1"/>
</dbReference>
<protein>
    <submittedName>
        <fullName evidence="2">ArsR family transcriptional regulator</fullName>
    </submittedName>
</protein>
<evidence type="ECO:0000259" key="1">
    <source>
        <dbReference type="PROSITE" id="PS50987"/>
    </source>
</evidence>
<dbReference type="CDD" id="cd02440">
    <property type="entry name" value="AdoMet_MTases"/>
    <property type="match status" value="1"/>
</dbReference>
<dbReference type="GO" id="GO:0003700">
    <property type="term" value="F:DNA-binding transcription factor activity"/>
    <property type="evidence" value="ECO:0007669"/>
    <property type="project" value="InterPro"/>
</dbReference>
<feature type="domain" description="HTH arsR-type" evidence="1">
    <location>
        <begin position="32"/>
        <end position="127"/>
    </location>
</feature>
<name>A0A8E3B3H8_RHILI</name>
<dbReference type="InterPro" id="IPR011991">
    <property type="entry name" value="ArsR-like_HTH"/>
</dbReference>
<dbReference type="AlphaFoldDB" id="A0A8E3B3H8"/>
<dbReference type="NCBIfam" id="NF033788">
    <property type="entry name" value="HTH_metalloreg"/>
    <property type="match status" value="1"/>
</dbReference>
<dbReference type="InterPro" id="IPR001845">
    <property type="entry name" value="HTH_ArsR_DNA-bd_dom"/>
</dbReference>
<dbReference type="SUPFAM" id="SSF53335">
    <property type="entry name" value="S-adenosyl-L-methionine-dependent methyltransferases"/>
    <property type="match status" value="1"/>
</dbReference>
<gene>
    <name evidence="2" type="ORF">C8D77_106273</name>
</gene>
<organism evidence="2 3">
    <name type="scientific">Rhizobium loti</name>
    <name type="common">Mesorhizobium loti</name>
    <dbReference type="NCBI Taxonomy" id="381"/>
    <lineage>
        <taxon>Bacteria</taxon>
        <taxon>Pseudomonadati</taxon>
        <taxon>Pseudomonadota</taxon>
        <taxon>Alphaproteobacteria</taxon>
        <taxon>Hyphomicrobiales</taxon>
        <taxon>Phyllobacteriaceae</taxon>
        <taxon>Mesorhizobium</taxon>
    </lineage>
</organism>
<evidence type="ECO:0000313" key="3">
    <source>
        <dbReference type="Proteomes" id="UP000245631"/>
    </source>
</evidence>
<evidence type="ECO:0000313" key="2">
    <source>
        <dbReference type="EMBL" id="PWJ89948.1"/>
    </source>
</evidence>
<sequence length="372" mass="41857">MRHFLVRKRHSACKVLKIDINICLYLFKENTLMHVSLDTMVDTLKAAAESSRLRILALLSRGDLTVSDLTEILGQSQPRVSRHLKLLLEAGLIGRYQEGSWAFFRLSDADSARDFVMGLVSGIRGADPQVERDLERLASVKRKRQDRAVEYFSVNAASWDHIRSLHVPDRAVEAAMLKLVGKRPFQSMLDLGTGTGRLLEIFSPLYRRGVGIDMSREMLTVARANLDKAGVSNAQVRQGDIFAPPVERDAFDLVTIHQVLHYLDDPARAIHEAARLLRPAGRLVIVDFAPHALEFLREEHAHMRLGFSDRQIADWFAEAGLDLEDAQEFEPRGGNEARLTVKLWLGRDRRLLIADPSNDTRQAKANSIGEIA</sequence>
<dbReference type="PRINTS" id="PR00778">
    <property type="entry name" value="HTHARSR"/>
</dbReference>
<dbReference type="EMBL" id="QGGH01000006">
    <property type="protein sequence ID" value="PWJ89948.1"/>
    <property type="molecule type" value="Genomic_DNA"/>
</dbReference>
<dbReference type="Gene3D" id="3.40.50.150">
    <property type="entry name" value="Vaccinia Virus protein VP39"/>
    <property type="match status" value="1"/>
</dbReference>
<proteinExistence type="predicted"/>
<dbReference type="InterPro" id="IPR029063">
    <property type="entry name" value="SAM-dependent_MTases_sf"/>
</dbReference>
<dbReference type="PANTHER" id="PTHR43861">
    <property type="entry name" value="TRANS-ACONITATE 2-METHYLTRANSFERASE-RELATED"/>
    <property type="match status" value="1"/>
</dbReference>
<dbReference type="SUPFAM" id="SSF46785">
    <property type="entry name" value="Winged helix' DNA-binding domain"/>
    <property type="match status" value="1"/>
</dbReference>